<evidence type="ECO:0000256" key="6">
    <source>
        <dbReference type="SAM" id="Phobius"/>
    </source>
</evidence>
<accession>A0ABW2ILH3</accession>
<comment type="caution">
    <text evidence="7">The sequence shown here is derived from an EMBL/GenBank/DDBJ whole genome shotgun (WGS) entry which is preliminary data.</text>
</comment>
<feature type="transmembrane region" description="Helical" evidence="6">
    <location>
        <begin position="57"/>
        <end position="79"/>
    </location>
</feature>
<evidence type="ECO:0000256" key="1">
    <source>
        <dbReference type="ARBA" id="ARBA00004141"/>
    </source>
</evidence>
<feature type="transmembrane region" description="Helical" evidence="6">
    <location>
        <begin position="137"/>
        <end position="157"/>
    </location>
</feature>
<feature type="transmembrane region" description="Helical" evidence="6">
    <location>
        <begin position="220"/>
        <end position="243"/>
    </location>
</feature>
<feature type="transmembrane region" description="Helical" evidence="6">
    <location>
        <begin position="263"/>
        <end position="283"/>
    </location>
</feature>
<organism evidence="7 8">
    <name type="scientific">Hirschia litorea</name>
    <dbReference type="NCBI Taxonomy" id="1199156"/>
    <lineage>
        <taxon>Bacteria</taxon>
        <taxon>Pseudomonadati</taxon>
        <taxon>Pseudomonadota</taxon>
        <taxon>Alphaproteobacteria</taxon>
        <taxon>Hyphomonadales</taxon>
        <taxon>Hyphomonadaceae</taxon>
        <taxon>Hirschia</taxon>
    </lineage>
</organism>
<evidence type="ECO:0000256" key="2">
    <source>
        <dbReference type="ARBA" id="ARBA00009773"/>
    </source>
</evidence>
<dbReference type="PANTHER" id="PTHR21716:SF64">
    <property type="entry name" value="AI-2 TRANSPORT PROTEIN TQSA"/>
    <property type="match status" value="1"/>
</dbReference>
<proteinExistence type="inferred from homology"/>
<feature type="transmembrane region" description="Helical" evidence="6">
    <location>
        <begin position="193"/>
        <end position="213"/>
    </location>
</feature>
<reference evidence="8" key="1">
    <citation type="journal article" date="2019" name="Int. J. Syst. Evol. Microbiol.">
        <title>The Global Catalogue of Microorganisms (GCM) 10K type strain sequencing project: providing services to taxonomists for standard genome sequencing and annotation.</title>
        <authorList>
            <consortium name="The Broad Institute Genomics Platform"/>
            <consortium name="The Broad Institute Genome Sequencing Center for Infectious Disease"/>
            <person name="Wu L."/>
            <person name="Ma J."/>
        </authorList>
    </citation>
    <scope>NUCLEOTIDE SEQUENCE [LARGE SCALE GENOMIC DNA]</scope>
    <source>
        <strain evidence="8">CCUG 51308</strain>
    </source>
</reference>
<dbReference type="EMBL" id="JBHTBR010000004">
    <property type="protein sequence ID" value="MFC7291675.1"/>
    <property type="molecule type" value="Genomic_DNA"/>
</dbReference>
<keyword evidence="8" id="KW-1185">Reference proteome</keyword>
<keyword evidence="4 6" id="KW-1133">Transmembrane helix</keyword>
<keyword evidence="3 6" id="KW-0812">Transmembrane</keyword>
<gene>
    <name evidence="7" type="ORF">ACFQS8_08610</name>
</gene>
<dbReference type="PANTHER" id="PTHR21716">
    <property type="entry name" value="TRANSMEMBRANE PROTEIN"/>
    <property type="match status" value="1"/>
</dbReference>
<dbReference type="Pfam" id="PF01594">
    <property type="entry name" value="AI-2E_transport"/>
    <property type="match status" value="1"/>
</dbReference>
<dbReference type="Proteomes" id="UP001596492">
    <property type="component" value="Unassembled WGS sequence"/>
</dbReference>
<feature type="transmembrane region" description="Helical" evidence="6">
    <location>
        <begin position="295"/>
        <end position="314"/>
    </location>
</feature>
<name>A0ABW2ILH3_9PROT</name>
<feature type="transmembrane region" description="Helical" evidence="6">
    <location>
        <begin position="7"/>
        <end position="37"/>
    </location>
</feature>
<evidence type="ECO:0000256" key="4">
    <source>
        <dbReference type="ARBA" id="ARBA00022989"/>
    </source>
</evidence>
<dbReference type="RefSeq" id="WP_382166912.1">
    <property type="nucleotide sequence ID" value="NZ_JBHTBR010000004.1"/>
</dbReference>
<keyword evidence="5 6" id="KW-0472">Membrane</keyword>
<dbReference type="InterPro" id="IPR002549">
    <property type="entry name" value="AI-2E-like"/>
</dbReference>
<evidence type="ECO:0000256" key="3">
    <source>
        <dbReference type="ARBA" id="ARBA00022692"/>
    </source>
</evidence>
<evidence type="ECO:0000313" key="8">
    <source>
        <dbReference type="Proteomes" id="UP001596492"/>
    </source>
</evidence>
<evidence type="ECO:0000313" key="7">
    <source>
        <dbReference type="EMBL" id="MFC7291675.1"/>
    </source>
</evidence>
<sequence length="366" mass="40385">MGSIPAGIWVIASGVIIYGLYVGADIFAPLALAVFLWLVIEGFARMLQERFTKLPRWLAQLGAVLVILGATTAVIVIFIDGLNEFAKNAGAYETRINEVIVGVYKTFNINTVAPPDLSSMLFNMQNTKFVQPIIDSVQGLASSFVLIMIYIAFLFLAERNWPTKLDFIFPESKAREQAREVGHQVRKSMEQYLWVQTVISVIITIITYINLLILGLDNALFWAFIVFFLNYIPTIGSIVAAFLPGLFALAQPDWPSYMPADATLNAVIVLACVSIWQFAIGNFVQPRMMGESLNLSALVVLVSLAVWGAIWGIPGMFLSAPLTVLLMILFAQIPGVHWIAILLSADGKPIKLKTQQIAETEQIAEN</sequence>
<evidence type="ECO:0000256" key="5">
    <source>
        <dbReference type="ARBA" id="ARBA00023136"/>
    </source>
</evidence>
<feature type="transmembrane region" description="Helical" evidence="6">
    <location>
        <begin position="320"/>
        <end position="343"/>
    </location>
</feature>
<comment type="subcellular location">
    <subcellularLocation>
        <location evidence="1">Membrane</location>
        <topology evidence="1">Multi-pass membrane protein</topology>
    </subcellularLocation>
</comment>
<comment type="similarity">
    <text evidence="2">Belongs to the autoinducer-2 exporter (AI-2E) (TC 2.A.86) family.</text>
</comment>
<protein>
    <submittedName>
        <fullName evidence="7">AI-2E family transporter</fullName>
    </submittedName>
</protein>